<evidence type="ECO:0000313" key="4">
    <source>
        <dbReference type="Proteomes" id="UP000321773"/>
    </source>
</evidence>
<evidence type="ECO:0000313" key="3">
    <source>
        <dbReference type="Proteomes" id="UP000199139"/>
    </source>
</evidence>
<proteinExistence type="predicted"/>
<gene>
    <name evidence="1" type="ORF">HMI01_29550</name>
    <name evidence="2" type="ORF">SAMN05421668_1215</name>
</gene>
<dbReference type="EMBL" id="FPAI01000021">
    <property type="protein sequence ID" value="SFS95540.1"/>
    <property type="molecule type" value="Genomic_DNA"/>
</dbReference>
<organism evidence="2 3">
    <name type="scientific">Halolactibacillus miurensis</name>
    <dbReference type="NCBI Taxonomy" id="306541"/>
    <lineage>
        <taxon>Bacteria</taxon>
        <taxon>Bacillati</taxon>
        <taxon>Bacillota</taxon>
        <taxon>Bacilli</taxon>
        <taxon>Bacillales</taxon>
        <taxon>Bacillaceae</taxon>
        <taxon>Halolactibacillus</taxon>
    </lineage>
</organism>
<keyword evidence="4" id="KW-1185">Reference proteome</keyword>
<accession>A0A1I6U269</accession>
<dbReference type="AlphaFoldDB" id="A0A1I6U269"/>
<sequence length="176" mass="20589">MTKTIYFLEKEEQNFILKTQSEEIITVIQADNVDTCLEILLEETDVDVEIGCRTNKQCTFKTIYGDEEIAIIKFLFDNIGYEKHENASQAINIFDKEKMLGNIINKYQSLEELCESLNNCFDLYDLGYIDSEQEQIIYNKLSEESALRLWAIYMHIKEGSSLTSYYLTYEDFLSTI</sequence>
<reference evidence="1 4" key="2">
    <citation type="submission" date="2019-07" db="EMBL/GenBank/DDBJ databases">
        <title>Whole genome shotgun sequence of Halolactibacillus miurensis NBRC 100873.</title>
        <authorList>
            <person name="Hosoyama A."/>
            <person name="Uohara A."/>
            <person name="Ohji S."/>
            <person name="Ichikawa N."/>
        </authorList>
    </citation>
    <scope>NUCLEOTIDE SEQUENCE [LARGE SCALE GENOMIC DNA]</scope>
    <source>
        <strain evidence="1 4">NBRC 100873</strain>
    </source>
</reference>
<dbReference type="Proteomes" id="UP000199139">
    <property type="component" value="Unassembled WGS sequence"/>
</dbReference>
<dbReference type="Proteomes" id="UP000321773">
    <property type="component" value="Unassembled WGS sequence"/>
</dbReference>
<protein>
    <submittedName>
        <fullName evidence="2">Uncharacterized protein</fullName>
    </submittedName>
</protein>
<dbReference type="RefSeq" id="WP_089854893.1">
    <property type="nucleotide sequence ID" value="NZ_BJWJ01000073.1"/>
</dbReference>
<evidence type="ECO:0000313" key="1">
    <source>
        <dbReference type="EMBL" id="GEM05967.1"/>
    </source>
</evidence>
<reference evidence="2 3" key="1">
    <citation type="submission" date="2016-10" db="EMBL/GenBank/DDBJ databases">
        <authorList>
            <person name="de Groot N.N."/>
        </authorList>
    </citation>
    <scope>NUCLEOTIDE SEQUENCE [LARGE SCALE GENOMIC DNA]</scope>
    <source>
        <strain evidence="2 3">DSM 17074</strain>
    </source>
</reference>
<dbReference type="EMBL" id="BJWJ01000073">
    <property type="protein sequence ID" value="GEM05967.1"/>
    <property type="molecule type" value="Genomic_DNA"/>
</dbReference>
<name>A0A1I6U269_9BACI</name>
<evidence type="ECO:0000313" key="2">
    <source>
        <dbReference type="EMBL" id="SFS95540.1"/>
    </source>
</evidence>